<dbReference type="GO" id="GO:0004421">
    <property type="term" value="F:hydroxymethylglutaryl-CoA synthase activity"/>
    <property type="evidence" value="ECO:0007669"/>
    <property type="project" value="InterPro"/>
</dbReference>
<keyword evidence="2" id="KW-0808">Transferase</keyword>
<dbReference type="Proteomes" id="UP000184079">
    <property type="component" value="Unassembled WGS sequence"/>
</dbReference>
<reference evidence="8" key="1">
    <citation type="submission" date="2016-11" db="EMBL/GenBank/DDBJ databases">
        <authorList>
            <person name="Varghese N."/>
            <person name="Submissions S."/>
        </authorList>
    </citation>
    <scope>NUCLEOTIDE SEQUENCE [LARGE SCALE GENOMIC DNA]</scope>
    <source>
        <strain evidence="8">CGMCC 1.6496</strain>
    </source>
</reference>
<gene>
    <name evidence="7" type="ORF">SAMN05421807_102389</name>
</gene>
<keyword evidence="8" id="KW-1185">Reference proteome</keyword>
<evidence type="ECO:0000256" key="2">
    <source>
        <dbReference type="ARBA" id="ARBA00022679"/>
    </source>
</evidence>
<dbReference type="Pfam" id="PF08540">
    <property type="entry name" value="HMG_CoA_synt_C"/>
    <property type="match status" value="1"/>
</dbReference>
<feature type="active site" description="Proton donor/acceptor" evidence="3">
    <location>
        <position position="233"/>
    </location>
</feature>
<comment type="similarity">
    <text evidence="1">Belongs to the thiolase-like superfamily. HMG-CoA synthase family.</text>
</comment>
<dbReference type="PANTHER" id="PTHR43323:SF2">
    <property type="entry name" value="HYDROXYMETHYLGLUTARYL-COA SYNTHASE"/>
    <property type="match status" value="1"/>
</dbReference>
<feature type="active site" description="Acyl-thioester intermediate" evidence="3">
    <location>
        <position position="111"/>
    </location>
</feature>
<organism evidence="7 8">
    <name type="scientific">Virgibacillus chiguensis</name>
    <dbReference type="NCBI Taxonomy" id="411959"/>
    <lineage>
        <taxon>Bacteria</taxon>
        <taxon>Bacillati</taxon>
        <taxon>Bacillota</taxon>
        <taxon>Bacilli</taxon>
        <taxon>Bacillales</taxon>
        <taxon>Bacillaceae</taxon>
        <taxon>Virgibacillus</taxon>
    </lineage>
</organism>
<accession>A0A1M5NYM8</accession>
<dbReference type="CDD" id="cd00827">
    <property type="entry name" value="init_cond_enzymes"/>
    <property type="match status" value="1"/>
</dbReference>
<feature type="binding site" evidence="4">
    <location>
        <position position="148"/>
    </location>
    <ligand>
        <name>substrate</name>
    </ligand>
</feature>
<dbReference type="PANTHER" id="PTHR43323">
    <property type="entry name" value="3-HYDROXY-3-METHYLGLUTARYL COENZYME A SYNTHASE"/>
    <property type="match status" value="1"/>
</dbReference>
<sequence length="393" mass="43483">MKIGIDKIGFYTPHLYVDMNDLAKARDVDPAKFTIGIGQEKMAIAPLTQDAVTLAANAALEIIDESDRQAIDFVIFGTETGVDHSKAAGVYVHHLLNLQPQTRTVEVKQACFGATAGIQMAKAHIALHPNSKVLVLASDIARYGLRTGGEATQGAGAVAMVMSKNPKIMAIEEPSAYLTEDVMDFWRPVYSEYAQVDGKLSNEMYLSFFEKIWEAYQQKTGLGIGDFSAICYHLPYTKMGLKALRMIYDQGTEADKERLLENLEHSKIYNKNVGNIYTGSLYLSFLSLIEHQNNLRAGDRIGLFSYGSGAVGEFFAGILQSGYQEHLHAEQHQKLLSSRTEVSVEEYERIFAATLPKDGTAYQLDDQNDPAKIKLSGVGEHKRHYANSLAVKM</sequence>
<feature type="binding site" evidence="4">
    <location>
        <position position="242"/>
    </location>
    <ligand>
        <name>(3S)-3-hydroxy-3-methylglutaryl-CoA</name>
        <dbReference type="ChEBI" id="CHEBI:43074"/>
    </ligand>
</feature>
<dbReference type="InterPro" id="IPR013746">
    <property type="entry name" value="HMG_CoA_synt_C_dom"/>
</dbReference>
<dbReference type="SUPFAM" id="SSF53901">
    <property type="entry name" value="Thiolase-like"/>
    <property type="match status" value="2"/>
</dbReference>
<evidence type="ECO:0000256" key="1">
    <source>
        <dbReference type="ARBA" id="ARBA00007061"/>
    </source>
</evidence>
<evidence type="ECO:0000259" key="6">
    <source>
        <dbReference type="Pfam" id="PF08540"/>
    </source>
</evidence>
<feature type="binding site" evidence="4">
    <location>
        <position position="29"/>
    </location>
    <ligand>
        <name>(3S)-3-hydroxy-3-methylglutaryl-CoA</name>
        <dbReference type="ChEBI" id="CHEBI:43074"/>
    </ligand>
</feature>
<dbReference type="NCBIfam" id="TIGR01835">
    <property type="entry name" value="HMG-CoA-S_prok"/>
    <property type="match status" value="1"/>
</dbReference>
<dbReference type="InterPro" id="IPR011554">
    <property type="entry name" value="HMG_CoA_synthase_prok"/>
</dbReference>
<dbReference type="Gene3D" id="3.40.47.10">
    <property type="match status" value="2"/>
</dbReference>
<dbReference type="Pfam" id="PF01154">
    <property type="entry name" value="HMG_CoA_synt_N"/>
    <property type="match status" value="1"/>
</dbReference>
<dbReference type="RefSeq" id="WP_073005655.1">
    <property type="nucleotide sequence ID" value="NZ_FQXD01000002.1"/>
</dbReference>
<protein>
    <submittedName>
        <fullName evidence="7">Hydroxymethylglutaryl-CoA synthase</fullName>
    </submittedName>
</protein>
<feature type="domain" description="Hydroxymethylglutaryl-coenzyme A synthase C-terminal" evidence="6">
    <location>
        <begin position="256"/>
        <end position="350"/>
    </location>
</feature>
<evidence type="ECO:0000313" key="7">
    <source>
        <dbReference type="EMBL" id="SHG94567.1"/>
    </source>
</evidence>
<dbReference type="InterPro" id="IPR016039">
    <property type="entry name" value="Thiolase-like"/>
</dbReference>
<evidence type="ECO:0000256" key="3">
    <source>
        <dbReference type="PIRSR" id="PIRSR611554-1"/>
    </source>
</evidence>
<proteinExistence type="inferred from homology"/>
<dbReference type="EMBL" id="FQXD01000002">
    <property type="protein sequence ID" value="SHG94567.1"/>
    <property type="molecule type" value="Genomic_DNA"/>
</dbReference>
<dbReference type="GO" id="GO:0006084">
    <property type="term" value="P:acetyl-CoA metabolic process"/>
    <property type="evidence" value="ECO:0007669"/>
    <property type="project" value="InterPro"/>
</dbReference>
<evidence type="ECO:0000256" key="4">
    <source>
        <dbReference type="PIRSR" id="PIRSR611554-2"/>
    </source>
</evidence>
<evidence type="ECO:0000259" key="5">
    <source>
        <dbReference type="Pfam" id="PF01154"/>
    </source>
</evidence>
<feature type="binding site" evidence="4">
    <location>
        <position position="275"/>
    </location>
    <ligand>
        <name>(3S)-3-hydroxy-3-methylglutaryl-CoA</name>
        <dbReference type="ChEBI" id="CHEBI:43074"/>
    </ligand>
</feature>
<dbReference type="AlphaFoldDB" id="A0A1M5NYM8"/>
<name>A0A1M5NYM8_9BACI</name>
<dbReference type="InterPro" id="IPR013528">
    <property type="entry name" value="HMG_CoA_synth_N"/>
</dbReference>
<feature type="active site" description="Proton donor/acceptor" evidence="3">
    <location>
        <position position="79"/>
    </location>
</feature>
<evidence type="ECO:0000313" key="8">
    <source>
        <dbReference type="Proteomes" id="UP000184079"/>
    </source>
</evidence>
<feature type="binding site" evidence="4">
    <location>
        <position position="143"/>
    </location>
    <ligand>
        <name>(3S)-3-hydroxy-3-methylglutaryl-CoA</name>
        <dbReference type="ChEBI" id="CHEBI:43074"/>
    </ligand>
</feature>
<dbReference type="OrthoDB" id="9769523at2"/>
<feature type="domain" description="Hydroxymethylglutaryl-coenzyme A synthase N-terminal" evidence="5">
    <location>
        <begin position="2"/>
        <end position="163"/>
    </location>
</feature>